<dbReference type="SUPFAM" id="SSF55103">
    <property type="entry name" value="FAD-linked oxidases, C-terminal domain"/>
    <property type="match status" value="1"/>
</dbReference>
<dbReference type="InterPro" id="IPR051914">
    <property type="entry name" value="FAD-linked_OxidoTrans_Type4"/>
</dbReference>
<dbReference type="EMBL" id="BJTG01000002">
    <property type="protein sequence ID" value="GEJ56139.1"/>
    <property type="molecule type" value="Genomic_DNA"/>
</dbReference>
<evidence type="ECO:0000256" key="5">
    <source>
        <dbReference type="SAM" id="MobiDB-lite"/>
    </source>
</evidence>
<dbReference type="PANTHER" id="PTHR42934:SF1">
    <property type="entry name" value="GLYCOLATE OXIDASE SUBUNIT GLCD"/>
    <property type="match status" value="1"/>
</dbReference>
<dbReference type="InterPro" id="IPR036318">
    <property type="entry name" value="FAD-bd_PCMH-like_sf"/>
</dbReference>
<evidence type="ECO:0000256" key="4">
    <source>
        <dbReference type="ARBA" id="ARBA00023002"/>
    </source>
</evidence>
<dbReference type="InterPro" id="IPR016164">
    <property type="entry name" value="FAD-linked_Oxase-like_C"/>
</dbReference>
<evidence type="ECO:0000313" key="8">
    <source>
        <dbReference type="Proteomes" id="UP000503640"/>
    </source>
</evidence>
<dbReference type="AlphaFoldDB" id="A0A7I9VIX4"/>
<dbReference type="InterPro" id="IPR016171">
    <property type="entry name" value="Vanillyl_alc_oxidase_C-sub2"/>
</dbReference>
<dbReference type="PANTHER" id="PTHR42934">
    <property type="entry name" value="GLYCOLATE OXIDASE SUBUNIT GLCD"/>
    <property type="match status" value="1"/>
</dbReference>
<proteinExistence type="predicted"/>
<dbReference type="Pfam" id="PF01565">
    <property type="entry name" value="FAD_binding_4"/>
    <property type="match status" value="1"/>
</dbReference>
<organism evidence="7 8">
    <name type="scientific">Anaeromyxobacter diazotrophicus</name>
    <dbReference type="NCBI Taxonomy" id="2590199"/>
    <lineage>
        <taxon>Bacteria</taxon>
        <taxon>Pseudomonadati</taxon>
        <taxon>Myxococcota</taxon>
        <taxon>Myxococcia</taxon>
        <taxon>Myxococcales</taxon>
        <taxon>Cystobacterineae</taxon>
        <taxon>Anaeromyxobacteraceae</taxon>
        <taxon>Anaeromyxobacter</taxon>
    </lineage>
</organism>
<dbReference type="InterPro" id="IPR016169">
    <property type="entry name" value="FAD-bd_PCMH_sub2"/>
</dbReference>
<dbReference type="Gene3D" id="1.10.45.10">
    <property type="entry name" value="Vanillyl-alcohol Oxidase, Chain A, domain 4"/>
    <property type="match status" value="1"/>
</dbReference>
<dbReference type="InterPro" id="IPR016166">
    <property type="entry name" value="FAD-bd_PCMH"/>
</dbReference>
<feature type="domain" description="FAD-binding PCMH-type" evidence="6">
    <location>
        <begin position="41"/>
        <end position="219"/>
    </location>
</feature>
<dbReference type="Pfam" id="PF02913">
    <property type="entry name" value="FAD-oxidase_C"/>
    <property type="match status" value="1"/>
</dbReference>
<evidence type="ECO:0000256" key="1">
    <source>
        <dbReference type="ARBA" id="ARBA00001974"/>
    </source>
</evidence>
<dbReference type="InterPro" id="IPR006094">
    <property type="entry name" value="Oxid_FAD_bind_N"/>
</dbReference>
<evidence type="ECO:0000259" key="6">
    <source>
        <dbReference type="PROSITE" id="PS51387"/>
    </source>
</evidence>
<dbReference type="GO" id="GO:0016491">
    <property type="term" value="F:oxidoreductase activity"/>
    <property type="evidence" value="ECO:0007669"/>
    <property type="project" value="UniProtKB-KW"/>
</dbReference>
<feature type="region of interest" description="Disordered" evidence="5">
    <location>
        <begin position="463"/>
        <end position="487"/>
    </location>
</feature>
<dbReference type="RefSeq" id="WP_176063339.1">
    <property type="nucleotide sequence ID" value="NZ_BJTG01000002.1"/>
</dbReference>
<sequence length="487" mass="51136">MVRPAVAPDLVHRMAAVVGAEHCISDPADLLVYECDGLTHGRTTPALVVLPATTDEVARVVKLASEAGLPIVPRGAGTGLSGGARPVPGCVVVGLSRMTRVLGVDLENGTIRVEPGVINLDVSRTVQAGGYYYAPDPSSQGVCTVGGNVAENSGGAHCLKYGFTVNHVLAARVVLDGGEVVDLGGPALDPPGYDLLAVLVGSEGMLGIATEVTLRLLRKPEATRTFFATFPSTDEAGAAVSGIIAAGILPAAIEMMDRLAIAAARAATGLDWPDVGAALLMDADGATAEVEHVSRRAVEIARAAGALEIRIPRDEAERQLMWKGRKCAFAAMGRISPNYLVEDGVIPRSEIARVLRDIGRLAEEAGLRVANVFHAGDGNLHPLVLYDARAPGEEERAAALGREILRLCVRYGGSITGEHGVGAEKAAAMADMFGPDDLETMARVRWGFDPRGRFNPGKVFPTPRLCGERPGPYQPHPLELAGQAERW</sequence>
<comment type="cofactor">
    <cofactor evidence="1">
        <name>FAD</name>
        <dbReference type="ChEBI" id="CHEBI:57692"/>
    </cofactor>
</comment>
<accession>A0A7I9VIX4</accession>
<dbReference type="SUPFAM" id="SSF56176">
    <property type="entry name" value="FAD-binding/transporter-associated domain-like"/>
    <property type="match status" value="1"/>
</dbReference>
<keyword evidence="2" id="KW-0285">Flavoprotein</keyword>
<keyword evidence="8" id="KW-1185">Reference proteome</keyword>
<dbReference type="GO" id="GO:0071949">
    <property type="term" value="F:FAD binding"/>
    <property type="evidence" value="ECO:0007669"/>
    <property type="project" value="InterPro"/>
</dbReference>
<dbReference type="InterPro" id="IPR004113">
    <property type="entry name" value="FAD-bd_oxidored_4_C"/>
</dbReference>
<protein>
    <submittedName>
        <fullName evidence="7">FAD-binding protein</fullName>
    </submittedName>
</protein>
<dbReference type="PROSITE" id="PS51387">
    <property type="entry name" value="FAD_PCMH"/>
    <property type="match status" value="1"/>
</dbReference>
<keyword evidence="3" id="KW-0274">FAD</keyword>
<dbReference type="Proteomes" id="UP000503640">
    <property type="component" value="Unassembled WGS sequence"/>
</dbReference>
<reference evidence="8" key="1">
    <citation type="journal article" date="2020" name="Appl. Environ. Microbiol.">
        <title>Diazotrophic Anaeromyxobacter Isolates from Soils.</title>
        <authorList>
            <person name="Masuda Y."/>
            <person name="Yamanaka H."/>
            <person name="Xu Z.X."/>
            <person name="Shiratori Y."/>
            <person name="Aono T."/>
            <person name="Amachi S."/>
            <person name="Senoo K."/>
            <person name="Itoh H."/>
        </authorList>
    </citation>
    <scope>NUCLEOTIDE SEQUENCE [LARGE SCALE GENOMIC DNA]</scope>
    <source>
        <strain evidence="8">R267</strain>
    </source>
</reference>
<comment type="caution">
    <text evidence="7">The sequence shown here is derived from an EMBL/GenBank/DDBJ whole genome shotgun (WGS) entry which is preliminary data.</text>
</comment>
<evidence type="ECO:0000256" key="3">
    <source>
        <dbReference type="ARBA" id="ARBA00022827"/>
    </source>
</evidence>
<dbReference type="Gene3D" id="3.30.70.2740">
    <property type="match status" value="1"/>
</dbReference>
<keyword evidence="4" id="KW-0560">Oxidoreductase</keyword>
<evidence type="ECO:0000256" key="2">
    <source>
        <dbReference type="ARBA" id="ARBA00022630"/>
    </source>
</evidence>
<evidence type="ECO:0000313" key="7">
    <source>
        <dbReference type="EMBL" id="GEJ56139.1"/>
    </source>
</evidence>
<gene>
    <name evidence="7" type="primary">glcD</name>
    <name evidence="7" type="ORF">AMYX_08800</name>
</gene>
<name>A0A7I9VIX4_9BACT</name>
<dbReference type="Gene3D" id="3.30.465.10">
    <property type="match status" value="1"/>
</dbReference>